<evidence type="ECO:0000256" key="7">
    <source>
        <dbReference type="ARBA" id="ARBA00022843"/>
    </source>
</evidence>
<feature type="compositionally biased region" description="Basic and acidic residues" evidence="14">
    <location>
        <begin position="280"/>
        <end position="293"/>
    </location>
</feature>
<dbReference type="InterPro" id="IPR016024">
    <property type="entry name" value="ARM-type_fold"/>
</dbReference>
<feature type="compositionally biased region" description="Basic and acidic residues" evidence="14">
    <location>
        <begin position="631"/>
        <end position="657"/>
    </location>
</feature>
<dbReference type="EMBL" id="GIBP01000137">
    <property type="protein sequence ID" value="NDV29106.1"/>
    <property type="molecule type" value="Transcribed_RNA"/>
</dbReference>
<evidence type="ECO:0000256" key="14">
    <source>
        <dbReference type="SAM" id="MobiDB-lite"/>
    </source>
</evidence>
<comment type="subunit">
    <text evidence="13">Interacts with the serine/threonine protein kinases MKNK1 and MKNK2. Binds EIF4A and EIF3. Interacts with MIF4GD. Interacts with DAZAP2.</text>
</comment>
<keyword evidence="2" id="KW-0488">Methylation</keyword>
<evidence type="ECO:0000256" key="8">
    <source>
        <dbReference type="ARBA" id="ARBA00022845"/>
    </source>
</evidence>
<dbReference type="Pfam" id="PF02854">
    <property type="entry name" value="MIF4G"/>
    <property type="match status" value="1"/>
</dbReference>
<name>A0A6B2KWL5_9EUKA</name>
<keyword evidence="9" id="KW-0648">Protein biosynthesis</keyword>
<accession>A0A6B2KWL5</accession>
<dbReference type="InterPro" id="IPR003890">
    <property type="entry name" value="MIF4G-like_typ-3"/>
</dbReference>
<evidence type="ECO:0000256" key="1">
    <source>
        <dbReference type="ARBA" id="ARBA00005775"/>
    </source>
</evidence>
<feature type="domain" description="MI" evidence="16">
    <location>
        <begin position="767"/>
        <end position="885"/>
    </location>
</feature>
<evidence type="ECO:0000313" key="17">
    <source>
        <dbReference type="EMBL" id="NDV29106.1"/>
    </source>
</evidence>
<organism evidence="17">
    <name type="scientific">Arcella intermedia</name>
    <dbReference type="NCBI Taxonomy" id="1963864"/>
    <lineage>
        <taxon>Eukaryota</taxon>
        <taxon>Amoebozoa</taxon>
        <taxon>Tubulinea</taxon>
        <taxon>Elardia</taxon>
        <taxon>Arcellinida</taxon>
        <taxon>Sphaerothecina</taxon>
        <taxon>Arcellidae</taxon>
        <taxon>Arcella</taxon>
    </lineage>
</organism>
<dbReference type="SMART" id="SM00544">
    <property type="entry name" value="MA3"/>
    <property type="match status" value="1"/>
</dbReference>
<dbReference type="PANTHER" id="PTHR23253:SF9">
    <property type="entry name" value="EUKARYOTIC TRANSLATION INITIATION FACTOR 4 GAMMA 2"/>
    <property type="match status" value="1"/>
</dbReference>
<keyword evidence="6" id="KW-0597">Phosphoprotein</keyword>
<evidence type="ECO:0000256" key="13">
    <source>
        <dbReference type="ARBA" id="ARBA00046720"/>
    </source>
</evidence>
<evidence type="ECO:0000256" key="2">
    <source>
        <dbReference type="ARBA" id="ARBA00022481"/>
    </source>
</evidence>
<evidence type="ECO:0000256" key="5">
    <source>
        <dbReference type="ARBA" id="ARBA00022540"/>
    </source>
</evidence>
<comment type="function">
    <text evidence="11">Appears to play a role in the switch from cap-dependent to IRES-mediated translation during mitosis, apoptosis and viral infection. Cleaved by some caspases and viral proteases.</text>
</comment>
<dbReference type="GO" id="GO:0003729">
    <property type="term" value="F:mRNA binding"/>
    <property type="evidence" value="ECO:0007669"/>
    <property type="project" value="TreeGrafter"/>
</dbReference>
<evidence type="ECO:0000256" key="3">
    <source>
        <dbReference type="ARBA" id="ARBA00022491"/>
    </source>
</evidence>
<dbReference type="SMART" id="SM00543">
    <property type="entry name" value="MIF4G"/>
    <property type="match status" value="1"/>
</dbReference>
<dbReference type="SUPFAM" id="SSF48371">
    <property type="entry name" value="ARM repeat"/>
    <property type="match status" value="3"/>
</dbReference>
<evidence type="ECO:0000256" key="4">
    <source>
        <dbReference type="ARBA" id="ARBA00022499"/>
    </source>
</evidence>
<feature type="compositionally biased region" description="Low complexity" evidence="14">
    <location>
        <begin position="708"/>
        <end position="718"/>
    </location>
</feature>
<keyword evidence="10" id="KW-0007">Acetylation</keyword>
<evidence type="ECO:0000256" key="6">
    <source>
        <dbReference type="ARBA" id="ARBA00022553"/>
    </source>
</evidence>
<dbReference type="InterPro" id="IPR003891">
    <property type="entry name" value="Initiation_fac_eIF4g_MI"/>
</dbReference>
<keyword evidence="5" id="KW-0396">Initiation factor</keyword>
<dbReference type="GO" id="GO:0016281">
    <property type="term" value="C:eukaryotic translation initiation factor 4F complex"/>
    <property type="evidence" value="ECO:0007669"/>
    <property type="project" value="TreeGrafter"/>
</dbReference>
<evidence type="ECO:0000256" key="12">
    <source>
        <dbReference type="ARBA" id="ARBA00040449"/>
    </source>
</evidence>
<evidence type="ECO:0000259" key="15">
    <source>
        <dbReference type="PROSITE" id="PS51363"/>
    </source>
</evidence>
<feature type="domain" description="W2" evidence="15">
    <location>
        <begin position="930"/>
        <end position="1096"/>
    </location>
</feature>
<protein>
    <recommendedName>
        <fullName evidence="12">Eukaryotic translation initiation factor 4 gamma 2</fullName>
    </recommendedName>
</protein>
<feature type="compositionally biased region" description="Polar residues" evidence="14">
    <location>
        <begin position="20"/>
        <end position="29"/>
    </location>
</feature>
<keyword evidence="4" id="KW-1017">Isopeptide bond</keyword>
<dbReference type="GO" id="GO:0006417">
    <property type="term" value="P:regulation of translation"/>
    <property type="evidence" value="ECO:0007669"/>
    <property type="project" value="UniProtKB-KW"/>
</dbReference>
<proteinExistence type="inferred from homology"/>
<dbReference type="InterPro" id="IPR003307">
    <property type="entry name" value="W2_domain"/>
</dbReference>
<keyword evidence="8" id="KW-0810">Translation regulation</keyword>
<evidence type="ECO:0000256" key="9">
    <source>
        <dbReference type="ARBA" id="ARBA00022917"/>
    </source>
</evidence>
<dbReference type="PROSITE" id="PS51366">
    <property type="entry name" value="MI"/>
    <property type="match status" value="1"/>
</dbReference>
<feature type="compositionally biased region" description="Acidic residues" evidence="14">
    <location>
        <begin position="61"/>
        <end position="247"/>
    </location>
</feature>
<keyword evidence="7" id="KW-0832">Ubl conjugation</keyword>
<feature type="region of interest" description="Disordered" evidence="14">
    <location>
        <begin position="631"/>
        <end position="768"/>
    </location>
</feature>
<dbReference type="Gene3D" id="1.25.40.180">
    <property type="match status" value="3"/>
</dbReference>
<feature type="region of interest" description="Disordered" evidence="14">
    <location>
        <begin position="343"/>
        <end position="391"/>
    </location>
</feature>
<feature type="region of interest" description="Disordered" evidence="14">
    <location>
        <begin position="1"/>
        <end position="318"/>
    </location>
</feature>
<dbReference type="Pfam" id="PF02847">
    <property type="entry name" value="MA3"/>
    <property type="match status" value="1"/>
</dbReference>
<dbReference type="AlphaFoldDB" id="A0A6B2KWL5"/>
<evidence type="ECO:0000259" key="16">
    <source>
        <dbReference type="PROSITE" id="PS51366"/>
    </source>
</evidence>
<feature type="compositionally biased region" description="Polar residues" evidence="14">
    <location>
        <begin position="670"/>
        <end position="688"/>
    </location>
</feature>
<reference evidence="17" key="1">
    <citation type="journal article" date="2020" name="J. Eukaryot. Microbiol.">
        <title>De novo Sequencing, Assembly and Annotation of the Transcriptome for the Free-Living Testate Amoeba Arcella intermedia.</title>
        <authorList>
            <person name="Ribeiro G.M."/>
            <person name="Porfirio-Sousa A.L."/>
            <person name="Maurer-Alcala X.X."/>
            <person name="Katz L.A."/>
            <person name="Lahr D.J.G."/>
        </authorList>
    </citation>
    <scope>NUCLEOTIDE SEQUENCE</scope>
</reference>
<evidence type="ECO:0000256" key="11">
    <source>
        <dbReference type="ARBA" id="ARBA00037759"/>
    </source>
</evidence>
<feature type="compositionally biased region" description="Low complexity" evidence="14">
    <location>
        <begin position="745"/>
        <end position="755"/>
    </location>
</feature>
<sequence length="1096" mass="122978">MNSNAREFVPGGLPSLAISPPTSTFNTNAREFVPGAFKADPAPGLANENGAKSSNGKEEEPLASEQDEQAEGGEEEGGEELVEEEAQEVQEGGEDEPVDEEAAGGEEEAAEGEEEAAGGDEEAAEGEEEQAAEEEAVEEEAAEGEEEQAAEEEVVGEEVAEGEEEVAEGEEAGEGEEVAEEAEGEGEEGAEEGEEQVEVAENEGEGEAGDGEEQAEEGEGEQAEGETEQEQPEAEAETEPVEEETVNEEPTTLSEPQQDTTEQTQETQTKPLAKSNDSTSKPDELKKSTDKGSESPTKPRITYDQDDTWKPDNPTGKKMYTKNFLLQFQPYFKAKPDMQTVKDIQPSSEEDVDRGQKGRGGQYPRGGRSDRFGGNRMLNRSSERNLKSNRTPAVVLQTSENAWQRPKTADENQRFTRKVQSILNKLTPEKFDYFFEKIQKEVKVDLPSDLERFNELIFEKAVSEQRYCSTYAKLCKKFSEKAPEFRKTLLNYCQKQFTTKQPVPEDPGEAATPEARMEYEEKLTKIRSASLGLIKFIGELYKLKMLHEKIIIFCLTSLLEKSIEDYCTLMNSVGKMLEEKSPAEVSSSLEKAEAKIKTTDMGSKIKFALMDTLELRRRKWVPRREVTGPKTIQEVHADIQKQKEDQEKKQFELEKKQSVRTIPQARNDRSNFTSSKGGNAPTKTQTPPKRQVEDDGEWQTTNKRGKKPMAQQQQTPQKSQKEGIIKNSFDVFKNEETTSNRNNNKKQQPPQKAAPAPAPPPSLSPEEFDSKAEALLTQFFETKAPEEILEFMDKNINYMDSLAYKLILFALERGEKARKPAKDLLLSLRKKATKQDWNGVFNKVFDFLPELAIDSPLCPTLFGDFVGMAIVERMIDEGYLTSKRIVEAQRQTSSQILGGSLKVLLLKGVDQTTEFCKKQNILFSNYLKPGQTEEKFLSLYGLTQLHNGYYCKSEISDLIEEGETDTALISWIEKNCINHLEKDPSFIQYIMGGILKQFRDLNTISNKAPSPDDYEKEKAYFEQYSQVLQRFTKSKTDLLNEAHSFAKEQGVWPGVLGRICDHLLNTEVVGDEEIKQWRKSVEPLDEALAAVDAIFV</sequence>
<evidence type="ECO:0000256" key="10">
    <source>
        <dbReference type="ARBA" id="ARBA00022990"/>
    </source>
</evidence>
<feature type="compositionally biased region" description="Low complexity" evidence="14">
    <location>
        <begin position="257"/>
        <end position="269"/>
    </location>
</feature>
<comment type="similarity">
    <text evidence="1">Belongs to the eukaryotic initiation factor 4G family.</text>
</comment>
<dbReference type="PROSITE" id="PS51363">
    <property type="entry name" value="W2"/>
    <property type="match status" value="1"/>
</dbReference>
<dbReference type="GO" id="GO:0003743">
    <property type="term" value="F:translation initiation factor activity"/>
    <property type="evidence" value="ECO:0007669"/>
    <property type="project" value="UniProtKB-KW"/>
</dbReference>
<dbReference type="PANTHER" id="PTHR23253">
    <property type="entry name" value="EUKARYOTIC TRANSLATION INITIATION FACTOR 4 GAMMA"/>
    <property type="match status" value="1"/>
</dbReference>
<feature type="compositionally biased region" description="Basic and acidic residues" evidence="14">
    <location>
        <begin position="301"/>
        <end position="310"/>
    </location>
</feature>
<keyword evidence="3" id="KW-0678">Repressor</keyword>